<gene>
    <name evidence="3" type="ORF">ATO9_15830</name>
</gene>
<reference evidence="3 4" key="1">
    <citation type="journal article" date="2015" name="Antonie Van Leeuwenhoek">
        <title>Pseudooceanicola atlanticus gen. nov. sp. nov., isolated from surface seawater of the Atlantic Ocean and reclassification of Oceanicola batsensis, Oceanicola marinus, Oceanicola nitratireducens, Oceanicola nanhaiensis, Oceanicola antarcticus and Oceanicola flagellatus, as Pseudooceanicola batsensis comb. nov., Pseudooceanicola marinus comb. nov., Pseudooceanicola nitratireducens comb. nov., Pseudooceanicola nanhaiensis comb. nov., Pseudooceanicola antarcticus comb. nov., and Pseudooceanicola flagellatus comb. nov.</title>
        <authorList>
            <person name="Lai Q."/>
            <person name="Li G."/>
            <person name="Liu X."/>
            <person name="Du Y."/>
            <person name="Sun F."/>
            <person name="Shao Z."/>
        </authorList>
    </citation>
    <scope>NUCLEOTIDE SEQUENCE [LARGE SCALE GENOMIC DNA]</scope>
    <source>
        <strain evidence="3 4">22II-s11g</strain>
    </source>
</reference>
<dbReference type="OrthoDB" id="9805356at2"/>
<sequence length="198" mass="21631">MSYKSEVGQRLRTLRKAGQLTLADLASRSGVSVSTISKIENGALSPTLDVILKLCDGLSVQIGDLVSGTDNRATKEMTAPNSRLAPAYKGEGALISTENYDYFYLCPDVKNKFIVPILAKLKARDLKSFGELFRHGGEEFLYVLEGSVEVHTEHYEPLILHKGDSVYLDSQMAHGYVSTGEGQAEVLCICTEPQVQSV</sequence>
<name>A0A0A0EF16_9RHOB</name>
<dbReference type="Gene3D" id="1.10.260.40">
    <property type="entry name" value="lambda repressor-like DNA-binding domains"/>
    <property type="match status" value="1"/>
</dbReference>
<organism evidence="3 4">
    <name type="scientific">Pseudooceanicola atlanticus</name>
    <dbReference type="NCBI Taxonomy" id="1461694"/>
    <lineage>
        <taxon>Bacteria</taxon>
        <taxon>Pseudomonadati</taxon>
        <taxon>Pseudomonadota</taxon>
        <taxon>Alphaproteobacteria</taxon>
        <taxon>Rhodobacterales</taxon>
        <taxon>Paracoccaceae</taxon>
        <taxon>Pseudooceanicola</taxon>
    </lineage>
</organism>
<dbReference type="EMBL" id="AQQX01000007">
    <property type="protein sequence ID" value="KGM47792.1"/>
    <property type="molecule type" value="Genomic_DNA"/>
</dbReference>
<evidence type="ECO:0000313" key="3">
    <source>
        <dbReference type="EMBL" id="KGM47792.1"/>
    </source>
</evidence>
<accession>A0A0A0EF16</accession>
<dbReference type="STRING" id="1461694.ATO9_15830"/>
<dbReference type="PANTHER" id="PTHR46797:SF20">
    <property type="entry name" value="BLR4304 PROTEIN"/>
    <property type="match status" value="1"/>
</dbReference>
<dbReference type="RefSeq" id="WP_043751203.1">
    <property type="nucleotide sequence ID" value="NZ_AQQX01000007.1"/>
</dbReference>
<evidence type="ECO:0000256" key="1">
    <source>
        <dbReference type="ARBA" id="ARBA00023125"/>
    </source>
</evidence>
<dbReference type="GO" id="GO:0005829">
    <property type="term" value="C:cytosol"/>
    <property type="evidence" value="ECO:0007669"/>
    <property type="project" value="TreeGrafter"/>
</dbReference>
<dbReference type="CDD" id="cd02209">
    <property type="entry name" value="cupin_XRE_C"/>
    <property type="match status" value="1"/>
</dbReference>
<dbReference type="GO" id="GO:0003677">
    <property type="term" value="F:DNA binding"/>
    <property type="evidence" value="ECO:0007669"/>
    <property type="project" value="UniProtKB-KW"/>
</dbReference>
<keyword evidence="4" id="KW-1185">Reference proteome</keyword>
<dbReference type="Pfam" id="PF07883">
    <property type="entry name" value="Cupin_2"/>
    <property type="match status" value="1"/>
</dbReference>
<dbReference type="InterPro" id="IPR050807">
    <property type="entry name" value="TransReg_Diox_bact_type"/>
</dbReference>
<dbReference type="InterPro" id="IPR014710">
    <property type="entry name" value="RmlC-like_jellyroll"/>
</dbReference>
<dbReference type="InterPro" id="IPR010982">
    <property type="entry name" value="Lambda_DNA-bd_dom_sf"/>
</dbReference>
<dbReference type="SUPFAM" id="SSF51182">
    <property type="entry name" value="RmlC-like cupins"/>
    <property type="match status" value="1"/>
</dbReference>
<dbReference type="AlphaFoldDB" id="A0A0A0EF16"/>
<comment type="caution">
    <text evidence="3">The sequence shown here is derived from an EMBL/GenBank/DDBJ whole genome shotgun (WGS) entry which is preliminary data.</text>
</comment>
<dbReference type="Pfam" id="PF13560">
    <property type="entry name" value="HTH_31"/>
    <property type="match status" value="1"/>
</dbReference>
<protein>
    <submittedName>
        <fullName evidence="3">Transcriptional regulator</fullName>
    </submittedName>
</protein>
<dbReference type="InterPro" id="IPR011051">
    <property type="entry name" value="RmlC_Cupin_sf"/>
</dbReference>
<dbReference type="PANTHER" id="PTHR46797">
    <property type="entry name" value="HTH-TYPE TRANSCRIPTIONAL REGULATOR"/>
    <property type="match status" value="1"/>
</dbReference>
<evidence type="ECO:0000259" key="2">
    <source>
        <dbReference type="PROSITE" id="PS50943"/>
    </source>
</evidence>
<dbReference type="GO" id="GO:0003700">
    <property type="term" value="F:DNA-binding transcription factor activity"/>
    <property type="evidence" value="ECO:0007669"/>
    <property type="project" value="TreeGrafter"/>
</dbReference>
<dbReference type="PROSITE" id="PS50943">
    <property type="entry name" value="HTH_CROC1"/>
    <property type="match status" value="1"/>
</dbReference>
<dbReference type="eggNOG" id="COG1396">
    <property type="taxonomic scope" value="Bacteria"/>
</dbReference>
<dbReference type="InterPro" id="IPR013096">
    <property type="entry name" value="Cupin_2"/>
</dbReference>
<dbReference type="Gene3D" id="2.60.120.10">
    <property type="entry name" value="Jelly Rolls"/>
    <property type="match status" value="1"/>
</dbReference>
<dbReference type="SMART" id="SM00530">
    <property type="entry name" value="HTH_XRE"/>
    <property type="match status" value="1"/>
</dbReference>
<dbReference type="CDD" id="cd00093">
    <property type="entry name" value="HTH_XRE"/>
    <property type="match status" value="1"/>
</dbReference>
<dbReference type="Proteomes" id="UP000030004">
    <property type="component" value="Unassembled WGS sequence"/>
</dbReference>
<dbReference type="InterPro" id="IPR001387">
    <property type="entry name" value="Cro/C1-type_HTH"/>
</dbReference>
<feature type="domain" description="HTH cro/C1-type" evidence="2">
    <location>
        <begin position="11"/>
        <end position="65"/>
    </location>
</feature>
<evidence type="ECO:0000313" key="4">
    <source>
        <dbReference type="Proteomes" id="UP000030004"/>
    </source>
</evidence>
<keyword evidence="1" id="KW-0238">DNA-binding</keyword>
<dbReference type="SUPFAM" id="SSF47413">
    <property type="entry name" value="lambda repressor-like DNA-binding domains"/>
    <property type="match status" value="1"/>
</dbReference>
<proteinExistence type="predicted"/>